<dbReference type="Proteomes" id="UP001291926">
    <property type="component" value="Unassembled WGS sequence"/>
</dbReference>
<dbReference type="Gene3D" id="3.30.200.20">
    <property type="entry name" value="Phosphorylase Kinase, domain 1"/>
    <property type="match status" value="1"/>
</dbReference>
<dbReference type="PROSITE" id="PS50011">
    <property type="entry name" value="PROTEIN_KINASE_DOM"/>
    <property type="match status" value="1"/>
</dbReference>
<keyword evidence="3" id="KW-0418">Kinase</keyword>
<evidence type="ECO:0000259" key="7">
    <source>
        <dbReference type="PROSITE" id="PS50011"/>
    </source>
</evidence>
<gene>
    <name evidence="8" type="ORF">RD792_013873</name>
</gene>
<evidence type="ECO:0000256" key="3">
    <source>
        <dbReference type="ARBA" id="ARBA00022777"/>
    </source>
</evidence>
<dbReference type="Pfam" id="PF00069">
    <property type="entry name" value="Pkinase"/>
    <property type="match status" value="1"/>
</dbReference>
<feature type="region of interest" description="Disordered" evidence="6">
    <location>
        <begin position="390"/>
        <end position="409"/>
    </location>
</feature>
<keyword evidence="9" id="KW-1185">Reference proteome</keyword>
<dbReference type="SMART" id="SM00220">
    <property type="entry name" value="S_TKc"/>
    <property type="match status" value="1"/>
</dbReference>
<keyword evidence="2" id="KW-0723">Serine/threonine-protein kinase</keyword>
<evidence type="ECO:0000256" key="6">
    <source>
        <dbReference type="SAM" id="MobiDB-lite"/>
    </source>
</evidence>
<evidence type="ECO:0000256" key="2">
    <source>
        <dbReference type="ARBA" id="ARBA00022527"/>
    </source>
</evidence>
<proteinExistence type="predicted"/>
<dbReference type="EMBL" id="JAYDYQ010002687">
    <property type="protein sequence ID" value="KAK4478404.1"/>
    <property type="molecule type" value="Genomic_DNA"/>
</dbReference>
<comment type="caution">
    <text evidence="8">The sequence shown here is derived from an EMBL/GenBank/DDBJ whole genome shotgun (WGS) entry which is preliminary data.</text>
</comment>
<dbReference type="Gene3D" id="1.10.510.10">
    <property type="entry name" value="Transferase(Phosphotransferase) domain 1"/>
    <property type="match status" value="1"/>
</dbReference>
<evidence type="ECO:0000313" key="8">
    <source>
        <dbReference type="EMBL" id="KAK4478404.1"/>
    </source>
</evidence>
<protein>
    <recommendedName>
        <fullName evidence="1">non-specific serine/threonine protein kinase</fullName>
        <ecNumber evidence="1">2.7.11.1</ecNumber>
    </recommendedName>
</protein>
<dbReference type="InterPro" id="IPR000719">
    <property type="entry name" value="Prot_kinase_dom"/>
</dbReference>
<name>A0ABR0CMX7_9LAMI</name>
<feature type="compositionally biased region" description="Polar residues" evidence="6">
    <location>
        <begin position="392"/>
        <end position="404"/>
    </location>
</feature>
<feature type="domain" description="Protein kinase" evidence="7">
    <location>
        <begin position="29"/>
        <end position="274"/>
    </location>
</feature>
<organism evidence="8 9">
    <name type="scientific">Penstemon davidsonii</name>
    <dbReference type="NCBI Taxonomy" id="160366"/>
    <lineage>
        <taxon>Eukaryota</taxon>
        <taxon>Viridiplantae</taxon>
        <taxon>Streptophyta</taxon>
        <taxon>Embryophyta</taxon>
        <taxon>Tracheophyta</taxon>
        <taxon>Spermatophyta</taxon>
        <taxon>Magnoliopsida</taxon>
        <taxon>eudicotyledons</taxon>
        <taxon>Gunneridae</taxon>
        <taxon>Pentapetalae</taxon>
        <taxon>asterids</taxon>
        <taxon>lamiids</taxon>
        <taxon>Lamiales</taxon>
        <taxon>Plantaginaceae</taxon>
        <taxon>Cheloneae</taxon>
        <taxon>Penstemon</taxon>
    </lineage>
</organism>
<sequence>MYKHRASEAIDGGKMQLTYVEMDPSERYGRFKDVLGKGATKTVYRAFDEFLGIEVAWNQVKINDAFRSQEELHKLYSEVHLLKNLNHDSIIRYRKRYKRVNIRAVKDWARQILEGLDYLHGHDPPVIHRDLKCDNIFVNGHLGQVKIGDFGLAAILRGSHHAHSVIGNHYSPPFLFPFIPRTPEFMAPELYEEDYDELVDIYSFGMCVLEMLSSEYPYSECSNPAQIYRKVTLGKLPEAFFHIDDIEARRFVGRCLEKAPNRPSAHELLMDPFLSIEKVEEFPSTTIPHQISVQIPAKSTDMTITGAMNSEDDTIFLRVQLTDKDGKVYILVLVFIRCHARNIDFPFDITSDTPLDVATEMVMELQIKDWEPFEIADMIDEEISILVPSWKHPSSPQTHQQHSFNYFDDDDNDDNSLHHPLYSTSSISSSQASLPGLFPLNDAQFRQGYSLHDWLQEESKVQDDACSDSSSFSYKYSNLKYYSANEDDLISSSHKDDSHSISKTQKCTRFCPDGSLNKNFNNFSGADCSTKWQQKMVRSGSLVDIRSQLLHQKMVEVNKHNVFNTIGAVENIGYHAPDELSCGVFQGKSSIRSWKSNKRV</sequence>
<dbReference type="InterPro" id="IPR011009">
    <property type="entry name" value="Kinase-like_dom_sf"/>
</dbReference>
<dbReference type="InterPro" id="IPR008271">
    <property type="entry name" value="Ser/Thr_kinase_AS"/>
</dbReference>
<evidence type="ECO:0000313" key="9">
    <source>
        <dbReference type="Proteomes" id="UP001291926"/>
    </source>
</evidence>
<keyword evidence="3" id="KW-0808">Transferase</keyword>
<comment type="catalytic activity">
    <reaction evidence="5">
        <text>L-seryl-[protein] + ATP = O-phospho-L-seryl-[protein] + ADP + H(+)</text>
        <dbReference type="Rhea" id="RHEA:17989"/>
        <dbReference type="Rhea" id="RHEA-COMP:9863"/>
        <dbReference type="Rhea" id="RHEA-COMP:11604"/>
        <dbReference type="ChEBI" id="CHEBI:15378"/>
        <dbReference type="ChEBI" id="CHEBI:29999"/>
        <dbReference type="ChEBI" id="CHEBI:30616"/>
        <dbReference type="ChEBI" id="CHEBI:83421"/>
        <dbReference type="ChEBI" id="CHEBI:456216"/>
        <dbReference type="EC" id="2.7.11.1"/>
    </reaction>
</comment>
<comment type="catalytic activity">
    <reaction evidence="4">
        <text>L-threonyl-[protein] + ATP = O-phospho-L-threonyl-[protein] + ADP + H(+)</text>
        <dbReference type="Rhea" id="RHEA:46608"/>
        <dbReference type="Rhea" id="RHEA-COMP:11060"/>
        <dbReference type="Rhea" id="RHEA-COMP:11605"/>
        <dbReference type="ChEBI" id="CHEBI:15378"/>
        <dbReference type="ChEBI" id="CHEBI:30013"/>
        <dbReference type="ChEBI" id="CHEBI:30616"/>
        <dbReference type="ChEBI" id="CHEBI:61977"/>
        <dbReference type="ChEBI" id="CHEBI:456216"/>
        <dbReference type="EC" id="2.7.11.1"/>
    </reaction>
</comment>
<accession>A0ABR0CMX7</accession>
<evidence type="ECO:0000256" key="1">
    <source>
        <dbReference type="ARBA" id="ARBA00012513"/>
    </source>
</evidence>
<reference evidence="8 9" key="1">
    <citation type="journal article" date="2023" name="bioRxiv">
        <title>Genome report: Whole genome sequence and annotation of Penstemon davidsonii.</title>
        <authorList>
            <person name="Ostevik K.L."/>
            <person name="Alabady M."/>
            <person name="Zhang M."/>
            <person name="Rausher M.D."/>
        </authorList>
    </citation>
    <scope>NUCLEOTIDE SEQUENCE [LARGE SCALE GENOMIC DNA]</scope>
    <source>
        <strain evidence="8">DNT005</strain>
        <tissue evidence="8">Whole leaf</tissue>
    </source>
</reference>
<evidence type="ECO:0000256" key="4">
    <source>
        <dbReference type="ARBA" id="ARBA00047899"/>
    </source>
</evidence>
<evidence type="ECO:0000256" key="5">
    <source>
        <dbReference type="ARBA" id="ARBA00048679"/>
    </source>
</evidence>
<dbReference type="SUPFAM" id="SSF56112">
    <property type="entry name" value="Protein kinase-like (PK-like)"/>
    <property type="match status" value="1"/>
</dbReference>
<dbReference type="EC" id="2.7.11.1" evidence="1"/>
<dbReference type="PANTHER" id="PTHR13902">
    <property type="entry name" value="SERINE/THREONINE-PROTEIN KINASE WNK WITH NO LYSINE -RELATED"/>
    <property type="match status" value="1"/>
</dbReference>
<dbReference type="PROSITE" id="PS00108">
    <property type="entry name" value="PROTEIN_KINASE_ST"/>
    <property type="match status" value="1"/>
</dbReference>
<dbReference type="InterPro" id="IPR050588">
    <property type="entry name" value="WNK_Ser-Thr_kinase"/>
</dbReference>